<comment type="caution">
    <text evidence="8">The sequence shown here is derived from an EMBL/GenBank/DDBJ whole genome shotgun (WGS) entry which is preliminary data.</text>
</comment>
<feature type="domain" description="AAA+ ATPase" evidence="7">
    <location>
        <begin position="230"/>
        <end position="380"/>
    </location>
</feature>
<dbReference type="InterPro" id="IPR058017">
    <property type="entry name" value="At3g28540-like_C"/>
</dbReference>
<dbReference type="GO" id="GO:0005524">
    <property type="term" value="F:ATP binding"/>
    <property type="evidence" value="ECO:0007669"/>
    <property type="project" value="UniProtKB-KW"/>
</dbReference>
<dbReference type="Proteomes" id="UP000824469">
    <property type="component" value="Unassembled WGS sequence"/>
</dbReference>
<evidence type="ECO:0000256" key="5">
    <source>
        <dbReference type="RuleBase" id="RU003651"/>
    </source>
</evidence>
<dbReference type="Gene3D" id="6.10.280.40">
    <property type="match status" value="1"/>
</dbReference>
<evidence type="ECO:0000259" key="7">
    <source>
        <dbReference type="SMART" id="SM00382"/>
    </source>
</evidence>
<dbReference type="PANTHER" id="PTHR23070">
    <property type="entry name" value="BCS1 AAA-TYPE ATPASE"/>
    <property type="match status" value="1"/>
</dbReference>
<evidence type="ECO:0000256" key="2">
    <source>
        <dbReference type="ARBA" id="ARBA00007448"/>
    </source>
</evidence>
<dbReference type="Gene3D" id="3.40.50.300">
    <property type="entry name" value="P-loop containing nucleotide triphosphate hydrolases"/>
    <property type="match status" value="1"/>
</dbReference>
<evidence type="ECO:0000256" key="6">
    <source>
        <dbReference type="SAM" id="MobiDB-lite"/>
    </source>
</evidence>
<accession>A0AA38G6E4</accession>
<comment type="similarity">
    <text evidence="2">Belongs to the AAA ATPase family. BCS1 subfamily.</text>
</comment>
<evidence type="ECO:0000256" key="3">
    <source>
        <dbReference type="ARBA" id="ARBA00022842"/>
    </source>
</evidence>
<feature type="region of interest" description="Disordered" evidence="6">
    <location>
        <begin position="304"/>
        <end position="327"/>
    </location>
</feature>
<evidence type="ECO:0000313" key="9">
    <source>
        <dbReference type="Proteomes" id="UP000824469"/>
    </source>
</evidence>
<dbReference type="Pfam" id="PF25568">
    <property type="entry name" value="AAA_lid_At3g28540"/>
    <property type="match status" value="1"/>
</dbReference>
<organism evidence="8 9">
    <name type="scientific">Taxus chinensis</name>
    <name type="common">Chinese yew</name>
    <name type="synonym">Taxus wallichiana var. chinensis</name>
    <dbReference type="NCBI Taxonomy" id="29808"/>
    <lineage>
        <taxon>Eukaryota</taxon>
        <taxon>Viridiplantae</taxon>
        <taxon>Streptophyta</taxon>
        <taxon>Embryophyta</taxon>
        <taxon>Tracheophyta</taxon>
        <taxon>Spermatophyta</taxon>
        <taxon>Pinopsida</taxon>
        <taxon>Pinidae</taxon>
        <taxon>Conifers II</taxon>
        <taxon>Cupressales</taxon>
        <taxon>Taxaceae</taxon>
        <taxon>Taxus</taxon>
    </lineage>
</organism>
<dbReference type="SMART" id="SM00382">
    <property type="entry name" value="AAA"/>
    <property type="match status" value="1"/>
</dbReference>
<dbReference type="OMA" id="DIKVRWA"/>
<comment type="catalytic activity">
    <reaction evidence="4">
        <text>ATP + H2O = ADP + phosphate + H(+)</text>
        <dbReference type="Rhea" id="RHEA:13065"/>
        <dbReference type="ChEBI" id="CHEBI:15377"/>
        <dbReference type="ChEBI" id="CHEBI:15378"/>
        <dbReference type="ChEBI" id="CHEBI:30616"/>
        <dbReference type="ChEBI" id="CHEBI:43474"/>
        <dbReference type="ChEBI" id="CHEBI:456216"/>
    </reaction>
</comment>
<dbReference type="InterPro" id="IPR003959">
    <property type="entry name" value="ATPase_AAA_core"/>
</dbReference>
<evidence type="ECO:0000256" key="1">
    <source>
        <dbReference type="ARBA" id="ARBA00001946"/>
    </source>
</evidence>
<keyword evidence="5" id="KW-0547">Nucleotide-binding</keyword>
<keyword evidence="3" id="KW-0460">Magnesium</keyword>
<dbReference type="GO" id="GO:0006950">
    <property type="term" value="P:response to stress"/>
    <property type="evidence" value="ECO:0007669"/>
    <property type="project" value="UniProtKB-ARBA"/>
</dbReference>
<sequence>MEMWASLGTAIASIVFIRSMAREFLPPELYQQFRILMLKLWKYFSSYVTIIIEENEVMKGREVYELVQSYLSPLSSSAASRLKLNRPKNAKDFTFTMYESRPILDEFDGLKAWWTFHSIERPALNEKRYFELKFHKKDRSRVLSSYLSHVMAEAKSLELRNRQLKIYTNQGGGDARSYFYGHGLWTPVVFEHPATFETLALHPELKEDIKQDLQMFSQREKYYKEVGRVWKRGYFLYGPPGTGKTSLIAAIANYLQYDIYDLDLNEAKSDSQLRKLLIATNNKSIIVIEDIDCSLDLSDRKKKAKKESKEDQNPAAEKPENETPESKVTLSGVLNFTDGLWSCCGSERIIIFTTNNKDRLDSALLRPGRMDKHIHLSFCGFSAFRVLSKNYLRIEEHPLFQEIEVLMETAQLTPAEVSEELLSSSSDATAALLKLIDALRRAKEKAALMGEKDPHVPAE</sequence>
<dbReference type="Pfam" id="PF14363">
    <property type="entry name" value="AAA_assoc"/>
    <property type="match status" value="1"/>
</dbReference>
<evidence type="ECO:0000256" key="4">
    <source>
        <dbReference type="ARBA" id="ARBA00049360"/>
    </source>
</evidence>
<keyword evidence="5" id="KW-0067">ATP-binding</keyword>
<gene>
    <name evidence="8" type="ORF">KI387_019448</name>
</gene>
<dbReference type="AlphaFoldDB" id="A0AA38G6E4"/>
<reference evidence="8 9" key="1">
    <citation type="journal article" date="2021" name="Nat. Plants">
        <title>The Taxus genome provides insights into paclitaxel biosynthesis.</title>
        <authorList>
            <person name="Xiong X."/>
            <person name="Gou J."/>
            <person name="Liao Q."/>
            <person name="Li Y."/>
            <person name="Zhou Q."/>
            <person name="Bi G."/>
            <person name="Li C."/>
            <person name="Du R."/>
            <person name="Wang X."/>
            <person name="Sun T."/>
            <person name="Guo L."/>
            <person name="Liang H."/>
            <person name="Lu P."/>
            <person name="Wu Y."/>
            <person name="Zhang Z."/>
            <person name="Ro D.K."/>
            <person name="Shang Y."/>
            <person name="Huang S."/>
            <person name="Yan J."/>
        </authorList>
    </citation>
    <scope>NUCLEOTIDE SEQUENCE [LARGE SCALE GENOMIC DNA]</scope>
    <source>
        <strain evidence="8">Ta-2019</strain>
    </source>
</reference>
<dbReference type="InterPro" id="IPR003960">
    <property type="entry name" value="ATPase_AAA_CS"/>
</dbReference>
<dbReference type="EMBL" id="JAHRHJ020000004">
    <property type="protein sequence ID" value="KAH9317679.1"/>
    <property type="molecule type" value="Genomic_DNA"/>
</dbReference>
<feature type="compositionally biased region" description="Basic and acidic residues" evidence="6">
    <location>
        <begin position="307"/>
        <end position="325"/>
    </location>
</feature>
<dbReference type="InterPro" id="IPR003593">
    <property type="entry name" value="AAA+_ATPase"/>
</dbReference>
<evidence type="ECO:0000313" key="8">
    <source>
        <dbReference type="EMBL" id="KAH9317679.1"/>
    </source>
</evidence>
<name>A0AA38G6E4_TAXCH</name>
<dbReference type="GO" id="GO:0016887">
    <property type="term" value="F:ATP hydrolysis activity"/>
    <property type="evidence" value="ECO:0007669"/>
    <property type="project" value="InterPro"/>
</dbReference>
<comment type="cofactor">
    <cofactor evidence="1">
        <name>Mg(2+)</name>
        <dbReference type="ChEBI" id="CHEBI:18420"/>
    </cofactor>
</comment>
<proteinExistence type="inferred from homology"/>
<keyword evidence="9" id="KW-1185">Reference proteome</keyword>
<dbReference type="Pfam" id="PF00004">
    <property type="entry name" value="AAA"/>
    <property type="match status" value="1"/>
</dbReference>
<dbReference type="CDD" id="cd19510">
    <property type="entry name" value="RecA-like_BCS1"/>
    <property type="match status" value="1"/>
</dbReference>
<protein>
    <recommendedName>
        <fullName evidence="7">AAA+ ATPase domain-containing protein</fullName>
    </recommendedName>
</protein>
<dbReference type="InterPro" id="IPR027417">
    <property type="entry name" value="P-loop_NTPase"/>
</dbReference>
<dbReference type="InterPro" id="IPR050747">
    <property type="entry name" value="Mitochondrial_chaperone_BCS1"/>
</dbReference>
<dbReference type="SUPFAM" id="SSF52540">
    <property type="entry name" value="P-loop containing nucleoside triphosphate hydrolases"/>
    <property type="match status" value="1"/>
</dbReference>
<dbReference type="InterPro" id="IPR025753">
    <property type="entry name" value="AAA_N_dom"/>
</dbReference>
<dbReference type="PROSITE" id="PS00674">
    <property type="entry name" value="AAA"/>
    <property type="match status" value="1"/>
</dbReference>